<organism evidence="3 4">
    <name type="scientific">Euplotes crassus</name>
    <dbReference type="NCBI Taxonomy" id="5936"/>
    <lineage>
        <taxon>Eukaryota</taxon>
        <taxon>Sar</taxon>
        <taxon>Alveolata</taxon>
        <taxon>Ciliophora</taxon>
        <taxon>Intramacronucleata</taxon>
        <taxon>Spirotrichea</taxon>
        <taxon>Hypotrichia</taxon>
        <taxon>Euplotida</taxon>
        <taxon>Euplotidae</taxon>
        <taxon>Moneuplotes</taxon>
    </lineage>
</organism>
<evidence type="ECO:0000313" key="4">
    <source>
        <dbReference type="Proteomes" id="UP001295684"/>
    </source>
</evidence>
<protein>
    <submittedName>
        <fullName evidence="3">Uncharacterized protein</fullName>
    </submittedName>
</protein>
<dbReference type="AlphaFoldDB" id="A0AAD2D786"/>
<sequence length="122" mass="13585">MADSSLKSNKILITNPYSKDKVPEITVIEMQGSVENTLNKDFRGLDLGKLKKNSIGKYELLIENSKLTGEFVKLENPQIILAKEDGQLVVKAIIKEKILFSKRPAPVIKRAGSPGSRIKSKY</sequence>
<accession>A0AAD2D786</accession>
<dbReference type="GO" id="GO:0005634">
    <property type="term" value="C:nucleus"/>
    <property type="evidence" value="ECO:0007669"/>
    <property type="project" value="UniProtKB-SubCell"/>
</dbReference>
<comment type="subcellular location">
    <subcellularLocation>
        <location evidence="1">Nucleus</location>
    </subcellularLocation>
</comment>
<proteinExistence type="predicted"/>
<dbReference type="PANTHER" id="PTHR28605">
    <property type="entry name" value="CTF8, CHROMOSOME TRANSMISSION FIDELITY FACTOR 8 HOMOLOG (S. CEREVISIAE)"/>
    <property type="match status" value="1"/>
</dbReference>
<keyword evidence="2" id="KW-0539">Nucleus</keyword>
<evidence type="ECO:0000313" key="3">
    <source>
        <dbReference type="EMBL" id="CAI2383317.1"/>
    </source>
</evidence>
<dbReference type="PANTHER" id="PTHR28605:SF1">
    <property type="entry name" value="CHROMOSOME TRANSMISSION FIDELITY FACTOR 8"/>
    <property type="match status" value="1"/>
</dbReference>
<reference evidence="3" key="1">
    <citation type="submission" date="2023-07" db="EMBL/GenBank/DDBJ databases">
        <authorList>
            <consortium name="AG Swart"/>
            <person name="Singh M."/>
            <person name="Singh A."/>
            <person name="Seah K."/>
            <person name="Emmerich C."/>
        </authorList>
    </citation>
    <scope>NUCLEOTIDE SEQUENCE</scope>
    <source>
        <strain evidence="3">DP1</strain>
    </source>
</reference>
<keyword evidence="4" id="KW-1185">Reference proteome</keyword>
<comment type="caution">
    <text evidence="3">The sequence shown here is derived from an EMBL/GenBank/DDBJ whole genome shotgun (WGS) entry which is preliminary data.</text>
</comment>
<dbReference type="EMBL" id="CAMPGE010025576">
    <property type="protein sequence ID" value="CAI2383317.1"/>
    <property type="molecule type" value="Genomic_DNA"/>
</dbReference>
<evidence type="ECO:0000256" key="2">
    <source>
        <dbReference type="ARBA" id="ARBA00023242"/>
    </source>
</evidence>
<dbReference type="Proteomes" id="UP001295684">
    <property type="component" value="Unassembled WGS sequence"/>
</dbReference>
<name>A0AAD2D786_EUPCR</name>
<gene>
    <name evidence="3" type="ORF">ECRASSUSDP1_LOCUS24815</name>
</gene>
<evidence type="ECO:0000256" key="1">
    <source>
        <dbReference type="ARBA" id="ARBA00004123"/>
    </source>
</evidence>